<dbReference type="Pfam" id="PF08808">
    <property type="entry name" value="RES"/>
    <property type="match status" value="1"/>
</dbReference>
<dbReference type="RefSeq" id="WP_012647270.1">
    <property type="nucleotide sequence ID" value="NC_011979.1"/>
</dbReference>
<dbReference type="KEGG" id="geo:Geob_2187"/>
<sequence>MPLFDVAREIAQDIFRNIVSLRESQDLFDDLTGGDAELSAIAAHVEAHVKKTLPAGFINRGFSYSTAIGYPFETQPFMHSRFGDGTYGTWYGALESETTIYETAYHMLKTELAIEGQDGVVIRERAVYWVSCNAVLCDLTGKCEEYPQLLANDYAFTRQIGKRLQKEGHPGLLARSARCEGSNIVVFKESILSNARLAYYLTYYLDVPARKLTVERSPGEIIAGIDGNCWF</sequence>
<keyword evidence="3" id="KW-1185">Reference proteome</keyword>
<dbReference type="InterPro" id="IPR014914">
    <property type="entry name" value="RES_dom"/>
</dbReference>
<evidence type="ECO:0000313" key="2">
    <source>
        <dbReference type="EMBL" id="ACM20541.1"/>
    </source>
</evidence>
<name>B9M9G9_GEODF</name>
<evidence type="ECO:0000259" key="1">
    <source>
        <dbReference type="SMART" id="SM00953"/>
    </source>
</evidence>
<dbReference type="EMBL" id="CP001390">
    <property type="protein sequence ID" value="ACM20541.1"/>
    <property type="molecule type" value="Genomic_DNA"/>
</dbReference>
<feature type="domain" description="RES" evidence="1">
    <location>
        <begin position="71"/>
        <end position="198"/>
    </location>
</feature>
<proteinExistence type="predicted"/>
<protein>
    <submittedName>
        <fullName evidence="2">RES domain protein</fullName>
    </submittedName>
</protein>
<gene>
    <name evidence="2" type="ordered locus">Geob_2187</name>
</gene>
<dbReference type="SMART" id="SM00953">
    <property type="entry name" value="RES"/>
    <property type="match status" value="1"/>
</dbReference>
<dbReference type="HOGENOM" id="CLU_1137097_0_0_7"/>
<dbReference type="STRING" id="316067.Geob_2187"/>
<organism evidence="2 3">
    <name type="scientific">Geotalea daltonii (strain DSM 22248 / JCM 15807 / FRC-32)</name>
    <name type="common">Geobacter daltonii</name>
    <dbReference type="NCBI Taxonomy" id="316067"/>
    <lineage>
        <taxon>Bacteria</taxon>
        <taxon>Pseudomonadati</taxon>
        <taxon>Thermodesulfobacteriota</taxon>
        <taxon>Desulfuromonadia</taxon>
        <taxon>Geobacterales</taxon>
        <taxon>Geobacteraceae</taxon>
        <taxon>Geotalea</taxon>
    </lineage>
</organism>
<dbReference type="AlphaFoldDB" id="B9M9G9"/>
<evidence type="ECO:0000313" key="3">
    <source>
        <dbReference type="Proteomes" id="UP000007721"/>
    </source>
</evidence>
<reference evidence="2 3" key="1">
    <citation type="submission" date="2009-01" db="EMBL/GenBank/DDBJ databases">
        <title>Complete sequence of Geobacter sp. FRC-32.</title>
        <authorList>
            <consortium name="US DOE Joint Genome Institute"/>
            <person name="Lucas S."/>
            <person name="Copeland A."/>
            <person name="Lapidus A."/>
            <person name="Glavina del Rio T."/>
            <person name="Dalin E."/>
            <person name="Tice H."/>
            <person name="Bruce D."/>
            <person name="Goodwin L."/>
            <person name="Pitluck S."/>
            <person name="Saunders E."/>
            <person name="Brettin T."/>
            <person name="Detter J.C."/>
            <person name="Han C."/>
            <person name="Larimer F."/>
            <person name="Land M."/>
            <person name="Hauser L."/>
            <person name="Kyrpides N."/>
            <person name="Ovchinnikova G."/>
            <person name="Kostka J."/>
            <person name="Richardson P."/>
        </authorList>
    </citation>
    <scope>NUCLEOTIDE SEQUENCE [LARGE SCALE GENOMIC DNA]</scope>
    <source>
        <strain evidence="3">DSM 22248 / JCM 15807 / FRC-32</strain>
    </source>
</reference>
<dbReference type="eggNOG" id="ENOG5032TK3">
    <property type="taxonomic scope" value="Bacteria"/>
</dbReference>
<accession>B9M9G9</accession>
<dbReference type="Proteomes" id="UP000007721">
    <property type="component" value="Chromosome"/>
</dbReference>
<dbReference type="OrthoDB" id="9795903at2"/>